<dbReference type="InterPro" id="IPR051089">
    <property type="entry name" value="prtT"/>
</dbReference>
<evidence type="ECO:0000256" key="2">
    <source>
        <dbReference type="ARBA" id="ARBA00023015"/>
    </source>
</evidence>
<keyword evidence="5" id="KW-0539">Nucleus</keyword>
<dbReference type="AlphaFoldDB" id="A0AAQ3M004"/>
<sequence length="405" mass="45754">MVVEINKSFDLLLGILVFIGWYHLHSEKGNDTIKMSLVLLMQMATSMIYDMRKVTNSLPHQTLISQLQRLPQFGKKPPSTTNSMDEKRAFLGCFYLTSVTTHYLGKGQTLHWDSTLQECLEELEKCPEWYGDDVLAHQVRTQLVIERATMLSRYESALEPTEHPRALSSLHIQALKAELSSIKSRVKERISNDREYFAMKLADSFDCSFDAALILLHHYGIELAIVEISLVTSKTGNTNRSLLQESFRFECLRSIKCWFDVYFSIPATELQGLSFYIVSQVILSLGTLYFITAEAGARREEIRAEIDALATIDRLIQLFQEAISTPGISNDDVQNRMLYVYRTIRSVWAVELGDTSTGSAQRTVMAPTPPSMDDAPLAELFNMELFENGFDWNLAGEGSVMGAVG</sequence>
<keyword evidence="7" id="KW-1185">Reference proteome</keyword>
<evidence type="ECO:0000256" key="1">
    <source>
        <dbReference type="ARBA" id="ARBA00004123"/>
    </source>
</evidence>
<evidence type="ECO:0000256" key="4">
    <source>
        <dbReference type="ARBA" id="ARBA00023163"/>
    </source>
</evidence>
<dbReference type="GO" id="GO:0000976">
    <property type="term" value="F:transcription cis-regulatory region binding"/>
    <property type="evidence" value="ECO:0007669"/>
    <property type="project" value="TreeGrafter"/>
</dbReference>
<proteinExistence type="predicted"/>
<dbReference type="EMBL" id="CP138582">
    <property type="protein sequence ID" value="WPG99118.1"/>
    <property type="molecule type" value="Genomic_DNA"/>
</dbReference>
<comment type="subcellular location">
    <subcellularLocation>
        <location evidence="1">Nucleus</location>
    </subcellularLocation>
</comment>
<evidence type="ECO:0000256" key="3">
    <source>
        <dbReference type="ARBA" id="ARBA00023125"/>
    </source>
</evidence>
<dbReference type="Proteomes" id="UP001303373">
    <property type="component" value="Chromosome 3"/>
</dbReference>
<dbReference type="GO" id="GO:0005634">
    <property type="term" value="C:nucleus"/>
    <property type="evidence" value="ECO:0007669"/>
    <property type="project" value="UniProtKB-SubCell"/>
</dbReference>
<evidence type="ECO:0008006" key="8">
    <source>
        <dbReference type="Google" id="ProtNLM"/>
    </source>
</evidence>
<organism evidence="6 7">
    <name type="scientific">Acrodontium crateriforme</name>
    <dbReference type="NCBI Taxonomy" id="150365"/>
    <lineage>
        <taxon>Eukaryota</taxon>
        <taxon>Fungi</taxon>
        <taxon>Dikarya</taxon>
        <taxon>Ascomycota</taxon>
        <taxon>Pezizomycotina</taxon>
        <taxon>Dothideomycetes</taxon>
        <taxon>Dothideomycetidae</taxon>
        <taxon>Mycosphaerellales</taxon>
        <taxon>Teratosphaeriaceae</taxon>
        <taxon>Acrodontium</taxon>
    </lineage>
</organism>
<keyword evidence="4" id="KW-0804">Transcription</keyword>
<reference evidence="6 7" key="1">
    <citation type="submission" date="2023-11" db="EMBL/GenBank/DDBJ databases">
        <title>An acidophilic fungus is an integral part of prey digestion in a carnivorous sundew plant.</title>
        <authorList>
            <person name="Tsai I.J."/>
        </authorList>
    </citation>
    <scope>NUCLEOTIDE SEQUENCE [LARGE SCALE GENOMIC DNA]</scope>
    <source>
        <strain evidence="6">169a</strain>
    </source>
</reference>
<dbReference type="PANTHER" id="PTHR31845:SF32">
    <property type="entry name" value="MISCELLANEOUS ZN(II)2CYS6 TRANSCRIPTION FACTOR (EUROFUNG)-RELATED"/>
    <property type="match status" value="1"/>
</dbReference>
<keyword evidence="3" id="KW-0238">DNA-binding</keyword>
<gene>
    <name evidence="6" type="ORF">R9X50_00192900</name>
</gene>
<protein>
    <recommendedName>
        <fullName evidence="8">Transcription factor domain-containing protein</fullName>
    </recommendedName>
</protein>
<evidence type="ECO:0000313" key="6">
    <source>
        <dbReference type="EMBL" id="WPG99118.1"/>
    </source>
</evidence>
<accession>A0AAQ3M004</accession>
<evidence type="ECO:0000313" key="7">
    <source>
        <dbReference type="Proteomes" id="UP001303373"/>
    </source>
</evidence>
<keyword evidence="2" id="KW-0805">Transcription regulation</keyword>
<name>A0AAQ3M004_9PEZI</name>
<evidence type="ECO:0000256" key="5">
    <source>
        <dbReference type="ARBA" id="ARBA00023242"/>
    </source>
</evidence>
<dbReference type="GO" id="GO:0000981">
    <property type="term" value="F:DNA-binding transcription factor activity, RNA polymerase II-specific"/>
    <property type="evidence" value="ECO:0007669"/>
    <property type="project" value="TreeGrafter"/>
</dbReference>
<dbReference type="PANTHER" id="PTHR31845">
    <property type="entry name" value="FINGER DOMAIN PROTEIN, PUTATIVE-RELATED"/>
    <property type="match status" value="1"/>
</dbReference>